<evidence type="ECO:0000313" key="3">
    <source>
        <dbReference type="Proteomes" id="UP000429980"/>
    </source>
</evidence>
<feature type="transmembrane region" description="Helical" evidence="1">
    <location>
        <begin position="6"/>
        <end position="25"/>
    </location>
</feature>
<evidence type="ECO:0000313" key="2">
    <source>
        <dbReference type="EMBL" id="TWL33844.1"/>
    </source>
</evidence>
<proteinExistence type="predicted"/>
<name>A0ABY3FQI7_9BACI</name>
<evidence type="ECO:0000256" key="1">
    <source>
        <dbReference type="SAM" id="Phobius"/>
    </source>
</evidence>
<keyword evidence="3" id="KW-1185">Reference proteome</keyword>
<gene>
    <name evidence="2" type="ORF">CHCC15381_0351</name>
</gene>
<reference evidence="2 3" key="1">
    <citation type="submission" date="2019-06" db="EMBL/GenBank/DDBJ databases">
        <title>Genome sequence analysis of &gt;100 Bacillus licheniformis strains suggests intrinsic resistance to this species.</title>
        <authorList>
            <person name="Wels M."/>
            <person name="Siezen R.J."/>
            <person name="Johansen E."/>
            <person name="Stuer-Lauridsen B."/>
            <person name="Bjerre K."/>
            <person name="Nielsen B.K.K."/>
        </authorList>
    </citation>
    <scope>NUCLEOTIDE SEQUENCE [LARGE SCALE GENOMIC DNA]</scope>
    <source>
        <strain evidence="2 3">BAC-15381</strain>
    </source>
</reference>
<sequence length="44" mass="4999">MYFPLLSFCIGICSYSIIPLFIHTLTRHALQNKKGSKQLLPSDC</sequence>
<protein>
    <submittedName>
        <fullName evidence="2">Uncharacterized protein</fullName>
    </submittedName>
</protein>
<organism evidence="2 3">
    <name type="scientific">Bacillus paralicheniformis</name>
    <dbReference type="NCBI Taxonomy" id="1648923"/>
    <lineage>
        <taxon>Bacteria</taxon>
        <taxon>Bacillati</taxon>
        <taxon>Bacillota</taxon>
        <taxon>Bacilli</taxon>
        <taxon>Bacillales</taxon>
        <taxon>Bacillaceae</taxon>
        <taxon>Bacillus</taxon>
    </lineage>
</organism>
<keyword evidence="1" id="KW-0812">Transmembrane</keyword>
<keyword evidence="1" id="KW-1133">Transmembrane helix</keyword>
<comment type="caution">
    <text evidence="2">The sequence shown here is derived from an EMBL/GenBank/DDBJ whole genome shotgun (WGS) entry which is preliminary data.</text>
</comment>
<keyword evidence="1" id="KW-0472">Membrane</keyword>
<dbReference type="EMBL" id="NILF01000067">
    <property type="protein sequence ID" value="TWL33844.1"/>
    <property type="molecule type" value="Genomic_DNA"/>
</dbReference>
<accession>A0ABY3FQI7</accession>
<dbReference type="Proteomes" id="UP000429980">
    <property type="component" value="Unassembled WGS sequence"/>
</dbReference>